<keyword evidence="6" id="KW-1185">Reference proteome</keyword>
<dbReference type="STRING" id="30611.ENSOGAP00000020817"/>
<protein>
    <recommendedName>
        <fullName evidence="2">Cilia- and flagella-associated protein 97</fullName>
    </recommendedName>
</protein>
<dbReference type="InterPro" id="IPR029488">
    <property type="entry name" value="Hmw/CFAP97"/>
</dbReference>
<dbReference type="AlphaFoldDB" id="H0XXH4"/>
<evidence type="ECO:0000256" key="3">
    <source>
        <dbReference type="SAM" id="Coils"/>
    </source>
</evidence>
<sequence length="522" mass="59204">MNRFEDIPDGEVDHSFFDSDVEEARKRDNYSVFGKRKDNPKERLDKCIKKVQLKTEIPTKEDYLTEKRNESKAKNSMKEHPAENITQTRSSLSLITPSSSKKMHDVTTGYKIYIPYRIPKIVKEGEDEYFTDGEDSSDDRKKSHGRSKSANVLKKSSNKKYSKMSSSSLSSSSSSSSKVCSDVGREKCISDSRPSSKKYLSAIMPSSPKHKHKSGKKSTGVLPSSSKPKLEDHTEEAEDAVMEEITPLSAPDISPVHSFELDAPNGQRVKAKKQQVYEEIEDLKNNSKYLKSAKAGKEKHAPNLTTKYSVLDSNVDARCQQKGSHDTTDLHHLLNMFLQLDKKETQKHHFEHPSVVPRKNYSFTKEEARRIDQENQRLLKELTRHAEKPGSRSATTRWSVNPPKLYHSALNRQREQQRIERENLALLKRLEAVKPTVGMKRSEQLTDYHRNMAYLNPSPPSRQVRSTLGQYSPLKGASRTSSATSGLSYKSERSVFDTSSGRLPRPKPPRVHAACAKLLSKK</sequence>
<dbReference type="Ensembl" id="ENSOGAT00000024776.1">
    <property type="protein sequence ID" value="ENSOGAP00000020817.1"/>
    <property type="gene ID" value="ENSOGAG00000027608.1"/>
</dbReference>
<feature type="compositionally biased region" description="Acidic residues" evidence="4">
    <location>
        <begin position="233"/>
        <end position="242"/>
    </location>
</feature>
<evidence type="ECO:0000256" key="2">
    <source>
        <dbReference type="ARBA" id="ARBA00021424"/>
    </source>
</evidence>
<dbReference type="HOGENOM" id="CLU_040301_1_0_1"/>
<feature type="region of interest" description="Disordered" evidence="4">
    <location>
        <begin position="58"/>
        <end position="103"/>
    </location>
</feature>
<feature type="coiled-coil region" evidence="3">
    <location>
        <begin position="361"/>
        <end position="388"/>
    </location>
</feature>
<dbReference type="eggNOG" id="ENOG502S0ZF">
    <property type="taxonomic scope" value="Eukaryota"/>
</dbReference>
<evidence type="ECO:0000313" key="6">
    <source>
        <dbReference type="Proteomes" id="UP000005225"/>
    </source>
</evidence>
<dbReference type="GeneTree" id="ENSGT00390000010356"/>
<keyword evidence="3" id="KW-0175">Coiled coil</keyword>
<evidence type="ECO:0000256" key="1">
    <source>
        <dbReference type="ARBA" id="ARBA00008315"/>
    </source>
</evidence>
<feature type="compositionally biased region" description="Low complexity" evidence="4">
    <location>
        <begin position="90"/>
        <end position="100"/>
    </location>
</feature>
<feature type="region of interest" description="Disordered" evidence="4">
    <location>
        <begin position="129"/>
        <end position="272"/>
    </location>
</feature>
<reference evidence="5" key="2">
    <citation type="submission" date="2025-08" db="UniProtKB">
        <authorList>
            <consortium name="Ensembl"/>
        </authorList>
    </citation>
    <scope>IDENTIFICATION</scope>
</reference>
<accession>H0XXH4</accession>
<dbReference type="InParanoid" id="H0XXH4"/>
<dbReference type="PANTHER" id="PTHR23035:SF1">
    <property type="entry name" value="CILIA- AND FLAGELLA-ASSOCIATED PROTEIN 97"/>
    <property type="match status" value="1"/>
</dbReference>
<name>H0XXH4_OTOGA</name>
<dbReference type="PANTHER" id="PTHR23035">
    <property type="entry name" value="CILIA- AND FLAGELLA-ASSOCIATED PROTEIN 97-RELATED"/>
    <property type="match status" value="1"/>
</dbReference>
<feature type="compositionally biased region" description="Polar residues" evidence="4">
    <location>
        <begin position="461"/>
        <end position="470"/>
    </location>
</feature>
<evidence type="ECO:0000256" key="4">
    <source>
        <dbReference type="SAM" id="MobiDB-lite"/>
    </source>
</evidence>
<proteinExistence type="inferred from homology"/>
<feature type="region of interest" description="Disordered" evidence="4">
    <location>
        <begin position="1"/>
        <end position="20"/>
    </location>
</feature>
<feature type="compositionally biased region" description="Polar residues" evidence="4">
    <location>
        <begin position="478"/>
        <end position="488"/>
    </location>
</feature>
<reference evidence="5" key="3">
    <citation type="submission" date="2025-09" db="UniProtKB">
        <authorList>
            <consortium name="Ensembl"/>
        </authorList>
    </citation>
    <scope>IDENTIFICATION</scope>
</reference>
<dbReference type="Pfam" id="PF13879">
    <property type="entry name" value="Hmw_CFAP97"/>
    <property type="match status" value="1"/>
</dbReference>
<dbReference type="Proteomes" id="UP000005225">
    <property type="component" value="Unassembled WGS sequence"/>
</dbReference>
<feature type="region of interest" description="Disordered" evidence="4">
    <location>
        <begin position="454"/>
        <end position="522"/>
    </location>
</feature>
<reference evidence="6" key="1">
    <citation type="submission" date="2011-03" db="EMBL/GenBank/DDBJ databases">
        <title>Version 3 of the genome sequence of Otolemur garnettii (Bushbaby).</title>
        <authorList>
            <consortium name="The Broad Institute Genome Sequencing Platform"/>
            <person name="Di Palma F."/>
            <person name="Johnson J."/>
            <person name="Lander E.S."/>
            <person name="Lindblad-Toh K."/>
            <person name="Jaffe D.B."/>
            <person name="Gnerre S."/>
            <person name="MacCallum I."/>
            <person name="Przybylski D."/>
            <person name="Ribeiro F.J."/>
            <person name="Burton J.N."/>
            <person name="Walker B.J."/>
            <person name="Sharpe T."/>
            <person name="Hall G."/>
        </authorList>
    </citation>
    <scope>NUCLEOTIDE SEQUENCE [LARGE SCALE GENOMIC DNA]</scope>
</reference>
<dbReference type="EMBL" id="AAQR03105591">
    <property type="status" value="NOT_ANNOTATED_CDS"/>
    <property type="molecule type" value="Genomic_DNA"/>
</dbReference>
<dbReference type="OMA" id="ANSIMHE"/>
<organism evidence="5 6">
    <name type="scientific">Otolemur garnettii</name>
    <name type="common">Small-eared galago</name>
    <name type="synonym">Garnett's greater bushbaby</name>
    <dbReference type="NCBI Taxonomy" id="30611"/>
    <lineage>
        <taxon>Eukaryota</taxon>
        <taxon>Metazoa</taxon>
        <taxon>Chordata</taxon>
        <taxon>Craniata</taxon>
        <taxon>Vertebrata</taxon>
        <taxon>Euteleostomi</taxon>
        <taxon>Mammalia</taxon>
        <taxon>Eutheria</taxon>
        <taxon>Euarchontoglires</taxon>
        <taxon>Primates</taxon>
        <taxon>Strepsirrhini</taxon>
        <taxon>Lorisiformes</taxon>
        <taxon>Galagidae</taxon>
        <taxon>Otolemur</taxon>
    </lineage>
</organism>
<comment type="similarity">
    <text evidence="1">Belongs to the CFAP97 family.</text>
</comment>
<dbReference type="InterPro" id="IPR038791">
    <property type="entry name" value="Cfap97/Hemingway"/>
</dbReference>
<evidence type="ECO:0000313" key="5">
    <source>
        <dbReference type="Ensembl" id="ENSOGAP00000020817.1"/>
    </source>
</evidence>
<feature type="compositionally biased region" description="Basic and acidic residues" evidence="4">
    <location>
        <begin position="58"/>
        <end position="82"/>
    </location>
</feature>
<dbReference type="GO" id="GO:0007283">
    <property type="term" value="P:spermatogenesis"/>
    <property type="evidence" value="ECO:0007669"/>
    <property type="project" value="TreeGrafter"/>
</dbReference>
<feature type="compositionally biased region" description="Low complexity" evidence="4">
    <location>
        <begin position="163"/>
        <end position="181"/>
    </location>
</feature>